<gene>
    <name evidence="2" type="ORF">K1X11_013030</name>
</gene>
<organism evidence="2 3">
    <name type="scientific">Actomonas aquatica</name>
    <dbReference type="NCBI Taxonomy" id="2866162"/>
    <lineage>
        <taxon>Bacteria</taxon>
        <taxon>Pseudomonadati</taxon>
        <taxon>Verrucomicrobiota</taxon>
        <taxon>Opitutia</taxon>
        <taxon>Opitutales</taxon>
        <taxon>Opitutaceae</taxon>
        <taxon>Actomonas</taxon>
    </lineage>
</organism>
<evidence type="ECO:0000256" key="1">
    <source>
        <dbReference type="SAM" id="SignalP"/>
    </source>
</evidence>
<name>A0ABZ1C2H4_9BACT</name>
<sequence length="146" mass="15500">MKKISALVLAFSSVIGVFGQSSNFVLLTDKISSGGGSVSCELTFEYSGKAISTLGVNINLPEGWSYVGASGENLPSICPVPGSTEAAEFAYLNLPADRFSYRIDLRYPAGLSNFSNIEGAIIYKLRGERDLVSIEIVAVSPTPPKD</sequence>
<evidence type="ECO:0000313" key="2">
    <source>
        <dbReference type="EMBL" id="WRQ85729.1"/>
    </source>
</evidence>
<protein>
    <recommendedName>
        <fullName evidence="4">Spore coat protein U domain-containing protein</fullName>
    </recommendedName>
</protein>
<feature type="signal peptide" evidence="1">
    <location>
        <begin position="1"/>
        <end position="19"/>
    </location>
</feature>
<accession>A0ABZ1C2H4</accession>
<proteinExistence type="predicted"/>
<evidence type="ECO:0008006" key="4">
    <source>
        <dbReference type="Google" id="ProtNLM"/>
    </source>
</evidence>
<keyword evidence="3" id="KW-1185">Reference proteome</keyword>
<evidence type="ECO:0000313" key="3">
    <source>
        <dbReference type="Proteomes" id="UP000738431"/>
    </source>
</evidence>
<dbReference type="RefSeq" id="WP_221033170.1">
    <property type="nucleotide sequence ID" value="NZ_CP139781.1"/>
</dbReference>
<dbReference type="EMBL" id="CP139781">
    <property type="protein sequence ID" value="WRQ85729.1"/>
    <property type="molecule type" value="Genomic_DNA"/>
</dbReference>
<reference evidence="2 3" key="1">
    <citation type="submission" date="2023-12" db="EMBL/GenBank/DDBJ databases">
        <title>Description of an unclassified Opitutus bacterium of Verrucomicrobiota.</title>
        <authorList>
            <person name="Zhang D.-F."/>
        </authorList>
    </citation>
    <scope>NUCLEOTIDE SEQUENCE [LARGE SCALE GENOMIC DNA]</scope>
    <source>
        <strain evidence="2 3">WL0086</strain>
    </source>
</reference>
<keyword evidence="1" id="KW-0732">Signal</keyword>
<feature type="chain" id="PRO_5047550089" description="Spore coat protein U domain-containing protein" evidence="1">
    <location>
        <begin position="20"/>
        <end position="146"/>
    </location>
</feature>
<dbReference type="Proteomes" id="UP000738431">
    <property type="component" value="Chromosome"/>
</dbReference>